<sequence>MNYRGKVNGDEYLASVVKSVLFSGSVPDADSRSELHCVSVAIPKFDVIKEVKFNFAGGASCLDEYQYPVREVCETLQAMGVKGVTLVTQRLVRALEARLTTIVPNMDDFSVNQYCEWLKVTIREKIALCYPDMLAVYVEPNSDLFVVDELEQPCPTGSVNVVMADMVGSVFGCELYSCTYFTDDGVINPIFKFVLKQ</sequence>
<evidence type="ECO:0000313" key="2">
    <source>
        <dbReference type="Proteomes" id="UP000223363"/>
    </source>
</evidence>
<gene>
    <name evidence="1" type="ORF">2050HW_00344</name>
</gene>
<dbReference type="EMBL" id="MF285618">
    <property type="protein sequence ID" value="ATA65679.1"/>
    <property type="molecule type" value="Genomic_DNA"/>
</dbReference>
<proteinExistence type="predicted"/>
<keyword evidence="2" id="KW-1185">Reference proteome</keyword>
<name>A0A289YZL4_9CAUD</name>
<reference evidence="2" key="1">
    <citation type="submission" date="2017-06" db="EMBL/GenBank/DDBJ databases">
        <authorList>
            <person name="Zhao X."/>
        </authorList>
    </citation>
    <scope>NUCLEOTIDE SEQUENCE [LARGE SCALE GENOMIC DNA]</scope>
</reference>
<protein>
    <submittedName>
        <fullName evidence="1">Uncharacterized protein</fullName>
    </submittedName>
</protein>
<dbReference type="Proteomes" id="UP000223363">
    <property type="component" value="Segment"/>
</dbReference>
<organism evidence="1 2">
    <name type="scientific">Serratia phage vB_SmaM_ 2050HW</name>
    <dbReference type="NCBI Taxonomy" id="2024252"/>
    <lineage>
        <taxon>Viruses</taxon>
        <taxon>Duplodnaviria</taxon>
        <taxon>Heunggongvirae</taxon>
        <taxon>Uroviricota</taxon>
        <taxon>Caudoviricetes</taxon>
        <taxon>Chimalliviridae</taxon>
        <taxon>Moabitevirus</taxon>
        <taxon>Moabitevirus mv2050HW</taxon>
    </lineage>
</organism>
<evidence type="ECO:0000313" key="1">
    <source>
        <dbReference type="EMBL" id="ATA65679.1"/>
    </source>
</evidence>
<accession>A0A289YZL4</accession>